<evidence type="ECO:0000313" key="10">
    <source>
        <dbReference type="Proteomes" id="UP000193467"/>
    </source>
</evidence>
<gene>
    <name evidence="9" type="ORF">BCR35DRAFT_307397</name>
</gene>
<evidence type="ECO:0000313" key="9">
    <source>
        <dbReference type="EMBL" id="ORY72884.1"/>
    </source>
</evidence>
<dbReference type="STRING" id="106004.A0A1Y2ENJ9"/>
<comment type="catalytic activity">
    <reaction evidence="1 7">
        <text>beta-D-fructose 1-phosphate + H2O = D-fructose + phosphate</text>
        <dbReference type="Rhea" id="RHEA:35603"/>
        <dbReference type="ChEBI" id="CHEBI:15377"/>
        <dbReference type="ChEBI" id="CHEBI:37721"/>
        <dbReference type="ChEBI" id="CHEBI:43474"/>
        <dbReference type="ChEBI" id="CHEBI:138881"/>
    </reaction>
</comment>
<evidence type="ECO:0000256" key="6">
    <source>
        <dbReference type="ARBA" id="ARBA00048809"/>
    </source>
</evidence>
<evidence type="ECO:0000256" key="4">
    <source>
        <dbReference type="ARBA" id="ARBA00022801"/>
    </source>
</evidence>
<comment type="caution">
    <text evidence="9">The sequence shown here is derived from an EMBL/GenBank/DDBJ whole genome shotgun (WGS) entry which is preliminary data.</text>
</comment>
<dbReference type="FunCoup" id="A0A1Y2ENJ9">
    <property type="interactions" value="116"/>
</dbReference>
<comment type="catalytic activity">
    <reaction evidence="6 7">
        <text>beta-D-fructose 6-phosphate = dihydroxyacetone + D-glyceraldehyde 3-phosphate</text>
        <dbReference type="Rhea" id="RHEA:28002"/>
        <dbReference type="ChEBI" id="CHEBI:16016"/>
        <dbReference type="ChEBI" id="CHEBI:57634"/>
        <dbReference type="ChEBI" id="CHEBI:59776"/>
    </reaction>
</comment>
<dbReference type="EC" id="3.1.3.-" evidence="7"/>
<accession>A0A1Y2ENJ9</accession>
<dbReference type="EMBL" id="MCGR01000049">
    <property type="protein sequence ID" value="ORY72884.1"/>
    <property type="molecule type" value="Genomic_DNA"/>
</dbReference>
<evidence type="ECO:0000259" key="8">
    <source>
        <dbReference type="Pfam" id="PF01937"/>
    </source>
</evidence>
<dbReference type="PANTHER" id="PTHR12260:SF6">
    <property type="entry name" value="DAMAGE-CONTROL PHOSPHATASE ARMT1"/>
    <property type="match status" value="1"/>
</dbReference>
<evidence type="ECO:0000256" key="7">
    <source>
        <dbReference type="RuleBase" id="RU367030"/>
    </source>
</evidence>
<keyword evidence="4 7" id="KW-0378">Hydrolase</keyword>
<reference evidence="9 10" key="1">
    <citation type="submission" date="2016-07" db="EMBL/GenBank/DDBJ databases">
        <title>Pervasive Adenine N6-methylation of Active Genes in Fungi.</title>
        <authorList>
            <consortium name="DOE Joint Genome Institute"/>
            <person name="Mondo S.J."/>
            <person name="Dannebaum R.O."/>
            <person name="Kuo R.C."/>
            <person name="Labutti K."/>
            <person name="Haridas S."/>
            <person name="Kuo A."/>
            <person name="Salamov A."/>
            <person name="Ahrendt S.R."/>
            <person name="Lipzen A."/>
            <person name="Sullivan W."/>
            <person name="Andreopoulos W.B."/>
            <person name="Clum A."/>
            <person name="Lindquist E."/>
            <person name="Daum C."/>
            <person name="Ramamoorthy G.K."/>
            <person name="Gryganskyi A."/>
            <person name="Culley D."/>
            <person name="Magnuson J.K."/>
            <person name="James T.Y."/>
            <person name="O'Malley M.A."/>
            <person name="Stajich J.E."/>
            <person name="Spatafora J.W."/>
            <person name="Visel A."/>
            <person name="Grigoriev I.V."/>
        </authorList>
    </citation>
    <scope>NUCLEOTIDE SEQUENCE [LARGE SCALE GENOMIC DNA]</scope>
    <source>
        <strain evidence="9 10">62-1032</strain>
    </source>
</reference>
<comment type="cofactor">
    <cofactor evidence="7">
        <name>Mn(2+)</name>
        <dbReference type="ChEBI" id="CHEBI:29035"/>
    </cofactor>
    <cofactor evidence="7">
        <name>Ni(2+)</name>
        <dbReference type="ChEBI" id="CHEBI:49786"/>
    </cofactor>
</comment>
<sequence>MVARWTPPVSLSSASDKTSFAYESTVKRWPTILTGIIDELARINGSLLAPEDDDKVKESKELISKLAELIYEMRHDRELPLLPATGLPDDITEYNAELESARSAGTPLRWFNASWLYAECYMYRRVRGLFASTSHWATFDCFASQKIEAFRSSSKGIHTLATAVAELVKKGKTDDEAVLHADWQAMLEVCLWGNATDLSLLTSLTHEQIQELQSVERGSKFVLKDDFLKSWEHIKSLKDARIDIVLDNSGFELFSDLVLADWLLTLSPYASEVVFHPKLMPWFVSDVQPHDFTLTLSSLLDPTFFPSTNGATEEEKVALKEMVQRWQRYVDEGKFRLSTPLDLQMGDKGGELADSWTTAYPYSDLPEKAPALLAELQKSSLVIFKGDLNYRKLTSDANWSPTTPFETALGPLRGLFPLLSLRTCKADVCVGLAEGRAEELDQEDPKWRINGKYAVVSFVPRE</sequence>
<dbReference type="GO" id="GO:0006974">
    <property type="term" value="P:DNA damage response"/>
    <property type="evidence" value="ECO:0007669"/>
    <property type="project" value="TreeGrafter"/>
</dbReference>
<proteinExistence type="inferred from homology"/>
<dbReference type="GO" id="GO:0097023">
    <property type="term" value="F:fructose 6-phosphate aldolase activity"/>
    <property type="evidence" value="ECO:0007669"/>
    <property type="project" value="RHEA"/>
</dbReference>
<dbReference type="Gene3D" id="1.20.930.60">
    <property type="match status" value="1"/>
</dbReference>
<name>A0A1Y2ENJ9_9BASI</name>
<protein>
    <recommendedName>
        <fullName evidence="7">Sugar phosphate phosphatase</fullName>
        <ecNumber evidence="7">3.1.3.-</ecNumber>
    </recommendedName>
</protein>
<dbReference type="SUPFAM" id="SSF111321">
    <property type="entry name" value="AF1104-like"/>
    <property type="match status" value="1"/>
</dbReference>
<organism evidence="9 10">
    <name type="scientific">Leucosporidium creatinivorum</name>
    <dbReference type="NCBI Taxonomy" id="106004"/>
    <lineage>
        <taxon>Eukaryota</taxon>
        <taxon>Fungi</taxon>
        <taxon>Dikarya</taxon>
        <taxon>Basidiomycota</taxon>
        <taxon>Pucciniomycotina</taxon>
        <taxon>Microbotryomycetes</taxon>
        <taxon>Leucosporidiales</taxon>
        <taxon>Leucosporidium</taxon>
    </lineage>
</organism>
<dbReference type="InterPro" id="IPR036075">
    <property type="entry name" value="ARMT-1-like_metal-bd_sf"/>
</dbReference>
<keyword evidence="3 7" id="KW-0479">Metal-binding</keyword>
<feature type="domain" description="Damage-control phosphatase ARMT1-like metal-binding" evidence="8">
    <location>
        <begin position="26"/>
        <end position="439"/>
    </location>
</feature>
<evidence type="ECO:0000256" key="2">
    <source>
        <dbReference type="ARBA" id="ARBA00009519"/>
    </source>
</evidence>
<dbReference type="Pfam" id="PF01937">
    <property type="entry name" value="ARMT1-like_dom"/>
    <property type="match status" value="1"/>
</dbReference>
<keyword evidence="5 7" id="KW-0464">Manganese</keyword>
<dbReference type="OrthoDB" id="541375at2759"/>
<dbReference type="GO" id="GO:0046872">
    <property type="term" value="F:metal ion binding"/>
    <property type="evidence" value="ECO:0007669"/>
    <property type="project" value="UniProtKB-UniRule"/>
</dbReference>
<evidence type="ECO:0000256" key="1">
    <source>
        <dbReference type="ARBA" id="ARBA00001326"/>
    </source>
</evidence>
<dbReference type="InterPro" id="IPR039763">
    <property type="entry name" value="ARMT1"/>
</dbReference>
<dbReference type="Gene3D" id="3.40.50.10880">
    <property type="entry name" value="Uncharacterised protein PF01937, DUF89, domain 3"/>
    <property type="match status" value="1"/>
</dbReference>
<dbReference type="AlphaFoldDB" id="A0A1Y2ENJ9"/>
<dbReference type="GO" id="GO:0103026">
    <property type="term" value="F:fructose-1-phosphatase activity"/>
    <property type="evidence" value="ECO:0007669"/>
    <property type="project" value="RHEA"/>
</dbReference>
<comment type="function">
    <text evidence="7">Metal-dependent phosphatase that shows phosphatase activity against several substrates, including fructose-1-phosphate and fructose-6-phosphate. Its preference for fructose-1-phosphate, a strong glycating agent that causes DNA damage rather than a canonical yeast metabolite, suggests a damage-control function in hexose phosphate metabolism.</text>
</comment>
<dbReference type="InterPro" id="IPR002791">
    <property type="entry name" value="ARMT1-like_metal-bd"/>
</dbReference>
<dbReference type="GO" id="GO:0005634">
    <property type="term" value="C:nucleus"/>
    <property type="evidence" value="ECO:0007669"/>
    <property type="project" value="TreeGrafter"/>
</dbReference>
<dbReference type="Proteomes" id="UP000193467">
    <property type="component" value="Unassembled WGS sequence"/>
</dbReference>
<dbReference type="InParanoid" id="A0A1Y2ENJ9"/>
<keyword evidence="10" id="KW-1185">Reference proteome</keyword>
<dbReference type="PANTHER" id="PTHR12260">
    <property type="entry name" value="DAMAGE-CONTROL PHOSPHATASE ARMT1"/>
    <property type="match status" value="1"/>
</dbReference>
<evidence type="ECO:0000256" key="3">
    <source>
        <dbReference type="ARBA" id="ARBA00022723"/>
    </source>
</evidence>
<comment type="domain">
    <text evidence="7">Subfamily III proteins have a conserved RTxK motif about 40-50 residues from the C-terminus; the threonine may be replaced by serine or cysteine.</text>
</comment>
<evidence type="ECO:0000256" key="5">
    <source>
        <dbReference type="ARBA" id="ARBA00023211"/>
    </source>
</evidence>
<comment type="similarity">
    <text evidence="2 7">Belongs to the damage-control phosphatase family. Sugar phosphate phosphatase III subfamily.</text>
</comment>